<dbReference type="NCBIfam" id="TIGR00113">
    <property type="entry name" value="queA"/>
    <property type="match status" value="1"/>
</dbReference>
<dbReference type="InterPro" id="IPR003699">
    <property type="entry name" value="QueA"/>
</dbReference>
<comment type="subunit">
    <text evidence="3 13">Monomer.</text>
</comment>
<evidence type="ECO:0000256" key="13">
    <source>
        <dbReference type="HAMAP-Rule" id="MF_00113"/>
    </source>
</evidence>
<evidence type="ECO:0000313" key="15">
    <source>
        <dbReference type="Proteomes" id="UP001055804"/>
    </source>
</evidence>
<dbReference type="SUPFAM" id="SSF111337">
    <property type="entry name" value="QueA-like"/>
    <property type="match status" value="1"/>
</dbReference>
<evidence type="ECO:0000256" key="11">
    <source>
        <dbReference type="ARBA" id="ARBA00069325"/>
    </source>
</evidence>
<dbReference type="GO" id="GO:0008616">
    <property type="term" value="P:tRNA queuosine(34) biosynthetic process"/>
    <property type="evidence" value="ECO:0007669"/>
    <property type="project" value="UniProtKB-UniRule"/>
</dbReference>
<dbReference type="PANTHER" id="PTHR30307">
    <property type="entry name" value="S-ADENOSYLMETHIONINE:TRNA RIBOSYLTRANSFERASE-ISOMERASE"/>
    <property type="match status" value="1"/>
</dbReference>
<dbReference type="InterPro" id="IPR042118">
    <property type="entry name" value="QueA_dom1"/>
</dbReference>
<dbReference type="GO" id="GO:0051075">
    <property type="term" value="F:S-adenosylmethionine:tRNA ribosyltransferase-isomerase activity"/>
    <property type="evidence" value="ECO:0007669"/>
    <property type="project" value="UniProtKB-EC"/>
</dbReference>
<evidence type="ECO:0000256" key="7">
    <source>
        <dbReference type="ARBA" id="ARBA00022785"/>
    </source>
</evidence>
<keyword evidence="14" id="KW-0328">Glycosyltransferase</keyword>
<evidence type="ECO:0000256" key="3">
    <source>
        <dbReference type="ARBA" id="ARBA00011245"/>
    </source>
</evidence>
<comment type="subcellular location">
    <subcellularLocation>
        <location evidence="1 13">Cytoplasm</location>
    </subcellularLocation>
</comment>
<gene>
    <name evidence="13 14" type="primary">queA</name>
    <name evidence="14" type="ORF">NJQ99_03330</name>
</gene>
<evidence type="ECO:0000256" key="5">
    <source>
        <dbReference type="ARBA" id="ARBA00022679"/>
    </source>
</evidence>
<comment type="catalytic activity">
    <reaction evidence="8 13">
        <text>7-aminomethyl-7-carbaguanosine(34) in tRNA + S-adenosyl-L-methionine = epoxyqueuosine(34) in tRNA + adenine + L-methionine + 2 H(+)</text>
        <dbReference type="Rhea" id="RHEA:32155"/>
        <dbReference type="Rhea" id="RHEA-COMP:10342"/>
        <dbReference type="Rhea" id="RHEA-COMP:18582"/>
        <dbReference type="ChEBI" id="CHEBI:15378"/>
        <dbReference type="ChEBI" id="CHEBI:16708"/>
        <dbReference type="ChEBI" id="CHEBI:57844"/>
        <dbReference type="ChEBI" id="CHEBI:59789"/>
        <dbReference type="ChEBI" id="CHEBI:82833"/>
        <dbReference type="ChEBI" id="CHEBI:194443"/>
        <dbReference type="EC" id="2.4.99.17"/>
    </reaction>
</comment>
<organism evidence="14 15">
    <name type="scientific">Futiania mangrovi</name>
    <dbReference type="NCBI Taxonomy" id="2959716"/>
    <lineage>
        <taxon>Bacteria</taxon>
        <taxon>Pseudomonadati</taxon>
        <taxon>Pseudomonadota</taxon>
        <taxon>Alphaproteobacteria</taxon>
        <taxon>Futianiales</taxon>
        <taxon>Futianiaceae</taxon>
        <taxon>Futiania</taxon>
    </lineage>
</organism>
<dbReference type="RefSeq" id="WP_269331380.1">
    <property type="nucleotide sequence ID" value="NZ_JAMZFT010000001.1"/>
</dbReference>
<evidence type="ECO:0000256" key="6">
    <source>
        <dbReference type="ARBA" id="ARBA00022691"/>
    </source>
</evidence>
<dbReference type="AlphaFoldDB" id="A0A9J6PH66"/>
<evidence type="ECO:0000256" key="8">
    <source>
        <dbReference type="ARBA" id="ARBA00052751"/>
    </source>
</evidence>
<keyword evidence="15" id="KW-1185">Reference proteome</keyword>
<dbReference type="EC" id="2.4.99.17" evidence="10 13"/>
<dbReference type="PANTHER" id="PTHR30307:SF0">
    <property type="entry name" value="S-ADENOSYLMETHIONINE:TRNA RIBOSYLTRANSFERASE-ISOMERASE"/>
    <property type="match status" value="1"/>
</dbReference>
<evidence type="ECO:0000256" key="1">
    <source>
        <dbReference type="ARBA" id="ARBA00004496"/>
    </source>
</evidence>
<evidence type="ECO:0000313" key="14">
    <source>
        <dbReference type="EMBL" id="MCP1335434.1"/>
    </source>
</evidence>
<dbReference type="Gene3D" id="2.40.10.240">
    <property type="entry name" value="QueA-like"/>
    <property type="match status" value="1"/>
</dbReference>
<dbReference type="FunFam" id="3.40.1780.10:FF:000001">
    <property type="entry name" value="S-adenosylmethionine:tRNA ribosyltransferase-isomerase"/>
    <property type="match status" value="1"/>
</dbReference>
<accession>A0A9J6PH66</accession>
<dbReference type="NCBIfam" id="NF001140">
    <property type="entry name" value="PRK00147.1"/>
    <property type="match status" value="1"/>
</dbReference>
<proteinExistence type="inferred from homology"/>
<comment type="similarity">
    <text evidence="9 13">Belongs to the QueA family.</text>
</comment>
<dbReference type="EMBL" id="JAMZFT010000001">
    <property type="protein sequence ID" value="MCP1335434.1"/>
    <property type="molecule type" value="Genomic_DNA"/>
</dbReference>
<comment type="caution">
    <text evidence="14">The sequence shown here is derived from an EMBL/GenBank/DDBJ whole genome shotgun (WGS) entry which is preliminary data.</text>
</comment>
<reference evidence="14" key="1">
    <citation type="submission" date="2022-06" db="EMBL/GenBank/DDBJ databases">
        <title>Isolation and Genomics of Futiania mangrovii gen. nov., sp. nov., a Rare and Metabolically-versatile member in the Class Alphaproteobacteria.</title>
        <authorList>
            <person name="Liu L."/>
            <person name="Huang W.-C."/>
            <person name="Pan J."/>
            <person name="Li J."/>
            <person name="Huang Y."/>
            <person name="Du H."/>
            <person name="Liu Y."/>
            <person name="Li M."/>
        </authorList>
    </citation>
    <scope>NUCLEOTIDE SEQUENCE</scope>
    <source>
        <strain evidence="14">FT118</strain>
    </source>
</reference>
<protein>
    <recommendedName>
        <fullName evidence="11 13">S-adenosylmethionine:tRNA ribosyltransferase-isomerase</fullName>
        <ecNumber evidence="10 13">2.4.99.17</ecNumber>
    </recommendedName>
    <alternativeName>
        <fullName evidence="12 13">Queuosine biosynthesis protein QueA</fullName>
    </alternativeName>
</protein>
<dbReference type="Proteomes" id="UP001055804">
    <property type="component" value="Unassembled WGS sequence"/>
</dbReference>
<dbReference type="InterPro" id="IPR036100">
    <property type="entry name" value="QueA_sf"/>
</dbReference>
<evidence type="ECO:0000256" key="2">
    <source>
        <dbReference type="ARBA" id="ARBA00004691"/>
    </source>
</evidence>
<keyword evidence="6 13" id="KW-0949">S-adenosyl-L-methionine</keyword>
<keyword evidence="5 13" id="KW-0808">Transferase</keyword>
<dbReference type="GO" id="GO:0005737">
    <property type="term" value="C:cytoplasm"/>
    <property type="evidence" value="ECO:0007669"/>
    <property type="project" value="UniProtKB-SubCell"/>
</dbReference>
<dbReference type="HAMAP" id="MF_00113">
    <property type="entry name" value="QueA"/>
    <property type="match status" value="1"/>
</dbReference>
<keyword evidence="4 13" id="KW-0963">Cytoplasm</keyword>
<dbReference type="InterPro" id="IPR042119">
    <property type="entry name" value="QueA_dom2"/>
</dbReference>
<evidence type="ECO:0000256" key="9">
    <source>
        <dbReference type="ARBA" id="ARBA00061210"/>
    </source>
</evidence>
<keyword evidence="7 13" id="KW-0671">Queuosine biosynthesis</keyword>
<comment type="pathway">
    <text evidence="2 13">tRNA modification; tRNA-queuosine biosynthesis.</text>
</comment>
<evidence type="ECO:0000256" key="10">
    <source>
        <dbReference type="ARBA" id="ARBA00066503"/>
    </source>
</evidence>
<evidence type="ECO:0000256" key="12">
    <source>
        <dbReference type="ARBA" id="ARBA00076160"/>
    </source>
</evidence>
<name>A0A9J6PH66_9PROT</name>
<comment type="function">
    <text evidence="13">Transfers and isomerizes the ribose moiety from AdoMet to the 7-aminomethyl group of 7-deazaguanine (preQ1-tRNA) to give epoxyqueuosine (oQ-tRNA).</text>
</comment>
<dbReference type="Gene3D" id="3.40.1780.10">
    <property type="entry name" value="QueA-like"/>
    <property type="match status" value="2"/>
</dbReference>
<sequence>MRVDEFDFDLPESLIALRPARPRRAARLLVCEPGPADAPFGDARVEDLPDLLTPRDLLVFNDTRVIPARLRGGRWRAGVDLPVSCELMLHRRLDESRWLAFARPAKRLKPGDRIRFGGEGGVCLLGTLEATVEARGERGEVTLAFDFAGATLDEAIAALGEMPLPPYIEGRRATDEADLADYQTVLAAKDGAVAAPTAALHFDEVLLGALDAKGVGRVTVTLHVGAGTFLPVTAEDTEDHKMHAEWGEIAPEAADRINAARAAGGRIVSIGTTSLRLLESAAGEDGIVRPFRGETDIFITPGYRFRAVDMLMTNFHLPRSTLFMLVSAFSGTARMKAAYAHAIAQGYRFYSYGDSSLLSRA</sequence>
<dbReference type="Pfam" id="PF02547">
    <property type="entry name" value="Queuosine_synth"/>
    <property type="match status" value="1"/>
</dbReference>
<evidence type="ECO:0000256" key="4">
    <source>
        <dbReference type="ARBA" id="ARBA00022490"/>
    </source>
</evidence>